<proteinExistence type="predicted"/>
<evidence type="ECO:0000259" key="3">
    <source>
        <dbReference type="PROSITE" id="PS51898"/>
    </source>
</evidence>
<dbReference type="PANTHER" id="PTHR30349:SF64">
    <property type="entry name" value="PROPHAGE INTEGRASE INTD-RELATED"/>
    <property type="match status" value="1"/>
</dbReference>
<sequence>MSLTLYLRGGYYHYRGTIEGERFRGTTGTADKNEAKRFIIEKQSEILRQETDRKERGFGRLKFNRAAELYLQAGKTARFVQEMVDFWEDAPVNKITSGKVQQAAITLYPKAAGATRNRNVIVPTQAIINHAATLDMCHPIKVKRFKTETKIKEPATWEWVKQFMAHANPHLGAACCFMFLTGARVTEATNLTWADIDLLNLKALIRQTKVGKERQAHLPPELVAALMKIESNRNPAEKVFKYSSRHTMKPQWNKVFKRTDIPYLTYHSCRHGFATTLLHRGVDPITVAKLGGWADAQLVFRTYGHAMRDETITNLLTADTKTDTANVHKLKIVS</sequence>
<reference evidence="4 5" key="1">
    <citation type="submission" date="2016-09" db="EMBL/GenBank/DDBJ databases">
        <title>Rhizobium oryziradicis sp. nov., isolated from the root of rice.</title>
        <authorList>
            <person name="Zhao J."/>
            <person name="Zhang X."/>
        </authorList>
    </citation>
    <scope>NUCLEOTIDE SEQUENCE [LARGE SCALE GENOMIC DNA]</scope>
    <source>
        <strain evidence="4 5">N19</strain>
    </source>
</reference>
<dbReference type="PROSITE" id="PS51898">
    <property type="entry name" value="TYR_RECOMBINASE"/>
    <property type="match status" value="1"/>
</dbReference>
<evidence type="ECO:0000313" key="4">
    <source>
        <dbReference type="EMBL" id="OLP44125.1"/>
    </source>
</evidence>
<dbReference type="SUPFAM" id="SSF56349">
    <property type="entry name" value="DNA breaking-rejoining enzymes"/>
    <property type="match status" value="1"/>
</dbReference>
<name>A0A1Q8ZPW9_9HYPH</name>
<gene>
    <name evidence="4" type="ORF">BJF95_06055</name>
</gene>
<dbReference type="CDD" id="cd00796">
    <property type="entry name" value="INT_Rci_Hp1_C"/>
    <property type="match status" value="1"/>
</dbReference>
<dbReference type="Pfam" id="PF00589">
    <property type="entry name" value="Phage_integrase"/>
    <property type="match status" value="1"/>
</dbReference>
<keyword evidence="5" id="KW-1185">Reference proteome</keyword>
<evidence type="ECO:0000256" key="2">
    <source>
        <dbReference type="ARBA" id="ARBA00023172"/>
    </source>
</evidence>
<protein>
    <recommendedName>
        <fullName evidence="3">Tyr recombinase domain-containing protein</fullName>
    </recommendedName>
</protein>
<organism evidence="4 5">
    <name type="scientific">Rhizobium oryziradicis</name>
    <dbReference type="NCBI Taxonomy" id="1867956"/>
    <lineage>
        <taxon>Bacteria</taxon>
        <taxon>Pseudomonadati</taxon>
        <taxon>Pseudomonadota</taxon>
        <taxon>Alphaproteobacteria</taxon>
        <taxon>Hyphomicrobiales</taxon>
        <taxon>Rhizobiaceae</taxon>
        <taxon>Rhizobium/Agrobacterium group</taxon>
        <taxon>Rhizobium</taxon>
    </lineage>
</organism>
<dbReference type="Gene3D" id="1.10.443.10">
    <property type="entry name" value="Intergrase catalytic core"/>
    <property type="match status" value="1"/>
</dbReference>
<dbReference type="EMBL" id="MKIM01000027">
    <property type="protein sequence ID" value="OLP44125.1"/>
    <property type="molecule type" value="Genomic_DNA"/>
</dbReference>
<dbReference type="AlphaFoldDB" id="A0A1Q8ZPW9"/>
<dbReference type="RefSeq" id="WP_075639633.1">
    <property type="nucleotide sequence ID" value="NZ_MKIM01000027.1"/>
</dbReference>
<accession>A0A1Q8ZPW9</accession>
<dbReference type="InterPro" id="IPR050090">
    <property type="entry name" value="Tyrosine_recombinase_XerCD"/>
</dbReference>
<dbReference type="STRING" id="1867956.BJF95_06055"/>
<dbReference type="InterPro" id="IPR002104">
    <property type="entry name" value="Integrase_catalytic"/>
</dbReference>
<evidence type="ECO:0000313" key="5">
    <source>
        <dbReference type="Proteomes" id="UP000186894"/>
    </source>
</evidence>
<comment type="caution">
    <text evidence="4">The sequence shown here is derived from an EMBL/GenBank/DDBJ whole genome shotgun (WGS) entry which is preliminary data.</text>
</comment>
<keyword evidence="2" id="KW-0233">DNA recombination</keyword>
<dbReference type="GO" id="GO:0003677">
    <property type="term" value="F:DNA binding"/>
    <property type="evidence" value="ECO:0007669"/>
    <property type="project" value="InterPro"/>
</dbReference>
<feature type="domain" description="Tyr recombinase" evidence="3">
    <location>
        <begin position="150"/>
        <end position="317"/>
    </location>
</feature>
<dbReference type="Proteomes" id="UP000186894">
    <property type="component" value="Unassembled WGS sequence"/>
</dbReference>
<dbReference type="OrthoDB" id="7216962at2"/>
<dbReference type="InterPro" id="IPR011010">
    <property type="entry name" value="DNA_brk_join_enz"/>
</dbReference>
<keyword evidence="1" id="KW-0229">DNA integration</keyword>
<evidence type="ECO:0000256" key="1">
    <source>
        <dbReference type="ARBA" id="ARBA00022908"/>
    </source>
</evidence>
<dbReference type="InterPro" id="IPR013762">
    <property type="entry name" value="Integrase-like_cat_sf"/>
</dbReference>
<dbReference type="PANTHER" id="PTHR30349">
    <property type="entry name" value="PHAGE INTEGRASE-RELATED"/>
    <property type="match status" value="1"/>
</dbReference>
<dbReference type="GO" id="GO:0006310">
    <property type="term" value="P:DNA recombination"/>
    <property type="evidence" value="ECO:0007669"/>
    <property type="project" value="UniProtKB-KW"/>
</dbReference>
<dbReference type="GO" id="GO:0015074">
    <property type="term" value="P:DNA integration"/>
    <property type="evidence" value="ECO:0007669"/>
    <property type="project" value="UniProtKB-KW"/>
</dbReference>